<dbReference type="EMBL" id="CP102514">
    <property type="protein sequence ID" value="UUY50432.1"/>
    <property type="molecule type" value="Genomic_DNA"/>
</dbReference>
<organism evidence="1 2">
    <name type="scientific">Streptomyces yangpuensis</name>
    <dbReference type="NCBI Taxonomy" id="1648182"/>
    <lineage>
        <taxon>Bacteria</taxon>
        <taxon>Bacillati</taxon>
        <taxon>Actinomycetota</taxon>
        <taxon>Actinomycetes</taxon>
        <taxon>Kitasatosporales</taxon>
        <taxon>Streptomycetaceae</taxon>
        <taxon>Streptomyces</taxon>
    </lineage>
</organism>
<gene>
    <name evidence="1" type="ORF">NRK68_26345</name>
</gene>
<proteinExistence type="predicted"/>
<protein>
    <submittedName>
        <fullName evidence="1">Uncharacterized protein</fullName>
    </submittedName>
</protein>
<dbReference type="RefSeq" id="WP_183068344.1">
    <property type="nucleotide sequence ID" value="NZ_CP102514.1"/>
</dbReference>
<dbReference type="GeneID" id="95577042"/>
<dbReference type="Proteomes" id="UP001057738">
    <property type="component" value="Chromosome"/>
</dbReference>
<reference evidence="1" key="1">
    <citation type="submission" date="2022-08" db="EMBL/GenBank/DDBJ databases">
        <authorList>
            <person name="Tian L."/>
        </authorList>
    </citation>
    <scope>NUCLEOTIDE SEQUENCE</scope>
    <source>
        <strain evidence="1">CM253</strain>
    </source>
</reference>
<evidence type="ECO:0000313" key="2">
    <source>
        <dbReference type="Proteomes" id="UP001057738"/>
    </source>
</evidence>
<name>A0ABY5Q2M7_9ACTN</name>
<evidence type="ECO:0000313" key="1">
    <source>
        <dbReference type="EMBL" id="UUY50432.1"/>
    </source>
</evidence>
<accession>A0ABY5Q2M7</accession>
<sequence length="108" mass="11041">MLGDAVERAAAAVEVVEEESGGVQLTTEVLALEAGEAAAVDVLVREGHQVPACVSCEEHPAREALGAAAERGVDRGGRGVRVTDLVGDEPAVVASLVTYVCRMQCGPS</sequence>
<keyword evidence="2" id="KW-1185">Reference proteome</keyword>